<accession>A0A2L0UAM2</accession>
<protein>
    <submittedName>
        <fullName evidence="2">Uncharacterized protein</fullName>
    </submittedName>
</protein>
<evidence type="ECO:0000313" key="2">
    <source>
        <dbReference type="EMBL" id="AUZ86296.1"/>
    </source>
</evidence>
<dbReference type="EMBL" id="CP024915">
    <property type="protein sequence ID" value="AUZ86296.1"/>
    <property type="molecule type" value="Genomic_DNA"/>
</dbReference>
<organism evidence="2 3">
    <name type="scientific">Arthrobacter agilis</name>
    <dbReference type="NCBI Taxonomy" id="37921"/>
    <lineage>
        <taxon>Bacteria</taxon>
        <taxon>Bacillati</taxon>
        <taxon>Actinomycetota</taxon>
        <taxon>Actinomycetes</taxon>
        <taxon>Micrococcales</taxon>
        <taxon>Micrococcaceae</taxon>
        <taxon>Arthrobacter</taxon>
    </lineage>
</organism>
<dbReference type="Proteomes" id="UP000239187">
    <property type="component" value="Chromosome"/>
</dbReference>
<proteinExistence type="predicted"/>
<dbReference type="AlphaFoldDB" id="A0A2L0UAM2"/>
<gene>
    <name evidence="2" type="ORF">CVO76_00525</name>
</gene>
<evidence type="ECO:0000256" key="1">
    <source>
        <dbReference type="SAM" id="MobiDB-lite"/>
    </source>
</evidence>
<feature type="compositionally biased region" description="Low complexity" evidence="1">
    <location>
        <begin position="104"/>
        <end position="120"/>
    </location>
</feature>
<feature type="region of interest" description="Disordered" evidence="1">
    <location>
        <begin position="94"/>
        <end position="126"/>
    </location>
</feature>
<evidence type="ECO:0000313" key="3">
    <source>
        <dbReference type="Proteomes" id="UP000239187"/>
    </source>
</evidence>
<reference evidence="2 3" key="1">
    <citation type="submission" date="2017-11" db="EMBL/GenBank/DDBJ databases">
        <title>Draft genome of Arthrobacter agilis strain UMCV2, a plant growth-promoting rhizobacterium and biocontrol capacity of phytopathogenic fungi.</title>
        <authorList>
            <person name="Martinez-Camara R."/>
            <person name="Santoyo G."/>
            <person name="Moreno-Hagelsieb G."/>
            <person name="Valencia-Cantero E."/>
        </authorList>
    </citation>
    <scope>NUCLEOTIDE SEQUENCE [LARGE SCALE GENOMIC DNA]</scope>
    <source>
        <strain evidence="2 3">UMCV2</strain>
    </source>
</reference>
<sequence>MRHADLSLAIVWDHFLNMGGSIGRFEVDAYLHGLMVLPADDRDCVSQAVNELIDDLAMFGSDSCCRAPYSGSGPAGVHTFRTCSATARGRAVAAVEGTNRPTGPAGRRAQQPSPQQPARQAVRRER</sequence>
<name>A0A2L0UAM2_9MICC</name>